<dbReference type="EMBL" id="BPLR01019648">
    <property type="protein sequence ID" value="GIX70082.1"/>
    <property type="molecule type" value="Genomic_DNA"/>
</dbReference>
<keyword evidence="5" id="KW-1185">Reference proteome</keyword>
<dbReference type="InterPro" id="IPR052728">
    <property type="entry name" value="O2_lipid_transport_reg"/>
</dbReference>
<name>A0AAV4MD39_CAEEX</name>
<accession>A0AAV4MD39</accession>
<feature type="compositionally biased region" description="Basic and acidic residues" evidence="1">
    <location>
        <begin position="209"/>
        <end position="225"/>
    </location>
</feature>
<gene>
    <name evidence="4" type="primary">nrf-6_9</name>
    <name evidence="4" type="ORF">CEXT_560491</name>
</gene>
<evidence type="ECO:0000313" key="5">
    <source>
        <dbReference type="Proteomes" id="UP001054945"/>
    </source>
</evidence>
<sequence length="504" mass="56150">MSGNFNWVGSFNECRNVSVPVLKNTTQGGFNGQYCQLSINLLPDSYNFPLKLGTCLPNTCDSSNLITILNTIMHKRRAMRAKRQLENYLVPKKFQSFFPESFVSTSKTVELKCFPESREFSYGTIVYISVVLVVAACCLIGATITLCSRQPIKEKDCCDLKEMSVPKTNNIEMSSLPNIENNGDSINGTSEDSSISGSNSEGECVVTNEVRRVEDGPQVEEEKQDSATSSNNSEGECSATNKDRCAEDVPQVQENKQDSAISDSNSEGECNVTNEVRCVENVSQVEEEKKGVKNFLKKFFLCFCPITNEEKMQLTAQSQRPVLNGLRSFAAAWVLLCHTFSFAFNVVGNPVEALSMADNLWYQVILNGFYSVDIFFLLRSSNKGGTHRAMLNLSQICASTSVRIYDFLFVTSFRHLASGPFWPHDTGTCQDNWWMNLLFCEQLVYRGSSGGFLRHGRSNSCSCPPLHLWTLSVRKGHLPHRGLFLQLVASPAVLSLRSMVPVQV</sequence>
<keyword evidence="2" id="KW-1133">Transmembrane helix</keyword>
<evidence type="ECO:0000256" key="1">
    <source>
        <dbReference type="SAM" id="MobiDB-lite"/>
    </source>
</evidence>
<dbReference type="InterPro" id="IPR006621">
    <property type="entry name" value="Nose-resist-to-fluoxetine_N"/>
</dbReference>
<feature type="region of interest" description="Disordered" evidence="1">
    <location>
        <begin position="169"/>
        <end position="268"/>
    </location>
</feature>
<feature type="compositionally biased region" description="Low complexity" evidence="1">
    <location>
        <begin position="188"/>
        <end position="203"/>
    </location>
</feature>
<dbReference type="PANTHER" id="PTHR11161:SF12">
    <property type="entry name" value="ACYLTRANSFERASE 3 DOMAIN-CONTAINING PROTEIN-RELATED"/>
    <property type="match status" value="1"/>
</dbReference>
<evidence type="ECO:0000259" key="3">
    <source>
        <dbReference type="Pfam" id="PF20146"/>
    </source>
</evidence>
<dbReference type="AlphaFoldDB" id="A0AAV4MD39"/>
<keyword evidence="2" id="KW-0472">Membrane</keyword>
<evidence type="ECO:0000256" key="2">
    <source>
        <dbReference type="SAM" id="Phobius"/>
    </source>
</evidence>
<dbReference type="Pfam" id="PF20146">
    <property type="entry name" value="NRF"/>
    <property type="match status" value="1"/>
</dbReference>
<feature type="transmembrane region" description="Helical" evidence="2">
    <location>
        <begin position="360"/>
        <end position="378"/>
    </location>
</feature>
<feature type="compositionally biased region" description="Polar residues" evidence="1">
    <location>
        <begin position="169"/>
        <end position="187"/>
    </location>
</feature>
<keyword evidence="2" id="KW-0812">Transmembrane</keyword>
<feature type="compositionally biased region" description="Polar residues" evidence="1">
    <location>
        <begin position="252"/>
        <end position="268"/>
    </location>
</feature>
<feature type="transmembrane region" description="Helical" evidence="2">
    <location>
        <begin position="125"/>
        <end position="146"/>
    </location>
</feature>
<proteinExistence type="predicted"/>
<organism evidence="4 5">
    <name type="scientific">Caerostris extrusa</name>
    <name type="common">Bark spider</name>
    <name type="synonym">Caerostris bankana</name>
    <dbReference type="NCBI Taxonomy" id="172846"/>
    <lineage>
        <taxon>Eukaryota</taxon>
        <taxon>Metazoa</taxon>
        <taxon>Ecdysozoa</taxon>
        <taxon>Arthropoda</taxon>
        <taxon>Chelicerata</taxon>
        <taxon>Arachnida</taxon>
        <taxon>Araneae</taxon>
        <taxon>Araneomorphae</taxon>
        <taxon>Entelegynae</taxon>
        <taxon>Araneoidea</taxon>
        <taxon>Araneidae</taxon>
        <taxon>Caerostris</taxon>
    </lineage>
</organism>
<feature type="domain" description="Nose resistant-to-fluoxetine protein N-terminal" evidence="3">
    <location>
        <begin position="1"/>
        <end position="68"/>
    </location>
</feature>
<protein>
    <submittedName>
        <fullName evidence="4">Nose resistant to fluoxetine protein 6</fullName>
    </submittedName>
</protein>
<evidence type="ECO:0000313" key="4">
    <source>
        <dbReference type="EMBL" id="GIX70082.1"/>
    </source>
</evidence>
<feature type="compositionally biased region" description="Polar residues" evidence="1">
    <location>
        <begin position="226"/>
        <end position="240"/>
    </location>
</feature>
<comment type="caution">
    <text evidence="4">The sequence shown here is derived from an EMBL/GenBank/DDBJ whole genome shotgun (WGS) entry which is preliminary data.</text>
</comment>
<reference evidence="4 5" key="1">
    <citation type="submission" date="2021-06" db="EMBL/GenBank/DDBJ databases">
        <title>Caerostris extrusa draft genome.</title>
        <authorList>
            <person name="Kono N."/>
            <person name="Arakawa K."/>
        </authorList>
    </citation>
    <scope>NUCLEOTIDE SEQUENCE [LARGE SCALE GENOMIC DNA]</scope>
</reference>
<dbReference type="Proteomes" id="UP001054945">
    <property type="component" value="Unassembled WGS sequence"/>
</dbReference>
<feature type="transmembrane region" description="Helical" evidence="2">
    <location>
        <begin position="329"/>
        <end position="348"/>
    </location>
</feature>
<dbReference type="PANTHER" id="PTHR11161">
    <property type="entry name" value="O-ACYLTRANSFERASE"/>
    <property type="match status" value="1"/>
</dbReference>